<evidence type="ECO:0000313" key="1">
    <source>
        <dbReference type="EMBL" id="CAK0859811.1"/>
    </source>
</evidence>
<proteinExistence type="predicted"/>
<keyword evidence="2" id="KW-1185">Reference proteome</keyword>
<reference evidence="1" key="1">
    <citation type="submission" date="2023-10" db="EMBL/GenBank/DDBJ databases">
        <authorList>
            <person name="Chen Y."/>
            <person name="Shah S."/>
            <person name="Dougan E. K."/>
            <person name="Thang M."/>
            <person name="Chan C."/>
        </authorList>
    </citation>
    <scope>NUCLEOTIDE SEQUENCE [LARGE SCALE GENOMIC DNA]</scope>
</reference>
<protein>
    <submittedName>
        <fullName evidence="1">Uncharacterized protein</fullName>
    </submittedName>
</protein>
<evidence type="ECO:0000313" key="2">
    <source>
        <dbReference type="Proteomes" id="UP001189429"/>
    </source>
</evidence>
<sequence length="106" mass="11050">MEKACKASRTSVSGSRLDATLNSAESLGLQPHQEAYQQISVPKTWIGTSMGKLAVHPPLPAPPPVAVALPTCFQLVPGATTATVVAKDSKRVGKSKMHRDLGSSTA</sequence>
<name>A0ABN9UJD8_9DINO</name>
<dbReference type="EMBL" id="CAUYUJ010015935">
    <property type="protein sequence ID" value="CAK0859811.1"/>
    <property type="molecule type" value="Genomic_DNA"/>
</dbReference>
<comment type="caution">
    <text evidence="1">The sequence shown here is derived from an EMBL/GenBank/DDBJ whole genome shotgun (WGS) entry which is preliminary data.</text>
</comment>
<accession>A0ABN9UJD8</accession>
<gene>
    <name evidence="1" type="ORF">PCOR1329_LOCUS49052</name>
</gene>
<dbReference type="Proteomes" id="UP001189429">
    <property type="component" value="Unassembled WGS sequence"/>
</dbReference>
<organism evidence="1 2">
    <name type="scientific">Prorocentrum cordatum</name>
    <dbReference type="NCBI Taxonomy" id="2364126"/>
    <lineage>
        <taxon>Eukaryota</taxon>
        <taxon>Sar</taxon>
        <taxon>Alveolata</taxon>
        <taxon>Dinophyceae</taxon>
        <taxon>Prorocentrales</taxon>
        <taxon>Prorocentraceae</taxon>
        <taxon>Prorocentrum</taxon>
    </lineage>
</organism>